<dbReference type="GO" id="GO:0005576">
    <property type="term" value="C:extracellular region"/>
    <property type="evidence" value="ECO:0007669"/>
    <property type="project" value="UniProtKB-SubCell"/>
</dbReference>
<dbReference type="InterPro" id="IPR039670">
    <property type="entry name" value="NPC2-like"/>
</dbReference>
<keyword evidence="4" id="KW-0732">Signal</keyword>
<dbReference type="PANTHER" id="PTHR11306:SF68">
    <property type="entry name" value="NPC INTRACELLULAR CHOLESTEROL TRANSPORTER 2"/>
    <property type="match status" value="1"/>
</dbReference>
<dbReference type="EMBL" id="CAJNOC010000129">
    <property type="protein sequence ID" value="CAF0717666.1"/>
    <property type="molecule type" value="Genomic_DNA"/>
</dbReference>
<evidence type="ECO:0000259" key="5">
    <source>
        <dbReference type="SMART" id="SM00737"/>
    </source>
</evidence>
<dbReference type="Proteomes" id="UP000663879">
    <property type="component" value="Unassembled WGS sequence"/>
</dbReference>
<name>A0A813MCH5_9BILA</name>
<accession>A0A813MCH5</accession>
<dbReference type="PANTHER" id="PTHR11306">
    <property type="entry name" value="NIEMANN PICK TYPE C2 PROTEIN NPC2-RELATED"/>
    <property type="match status" value="1"/>
</dbReference>
<evidence type="ECO:0000256" key="3">
    <source>
        <dbReference type="ARBA" id="ARBA00022525"/>
    </source>
</evidence>
<evidence type="ECO:0000256" key="4">
    <source>
        <dbReference type="SAM" id="SignalP"/>
    </source>
</evidence>
<evidence type="ECO:0000256" key="1">
    <source>
        <dbReference type="ARBA" id="ARBA00004613"/>
    </source>
</evidence>
<dbReference type="OrthoDB" id="6489092at2759"/>
<dbReference type="AlphaFoldDB" id="A0A813MCH5"/>
<evidence type="ECO:0000313" key="6">
    <source>
        <dbReference type="EMBL" id="CAF0717666.1"/>
    </source>
</evidence>
<dbReference type="SMART" id="SM00737">
    <property type="entry name" value="ML"/>
    <property type="match status" value="1"/>
</dbReference>
<organism evidence="6 7">
    <name type="scientific">Brachionus calyciflorus</name>
    <dbReference type="NCBI Taxonomy" id="104777"/>
    <lineage>
        <taxon>Eukaryota</taxon>
        <taxon>Metazoa</taxon>
        <taxon>Spiralia</taxon>
        <taxon>Gnathifera</taxon>
        <taxon>Rotifera</taxon>
        <taxon>Eurotatoria</taxon>
        <taxon>Monogononta</taxon>
        <taxon>Pseudotrocha</taxon>
        <taxon>Ploima</taxon>
        <taxon>Brachionidae</taxon>
        <taxon>Brachionus</taxon>
    </lineage>
</organism>
<dbReference type="FunFam" id="2.60.40.770:FF:000001">
    <property type="entry name" value="NPC intracellular cholesterol transporter 2"/>
    <property type="match status" value="1"/>
</dbReference>
<feature type="domain" description="MD-2-related lipid-recognition" evidence="5">
    <location>
        <begin position="24"/>
        <end position="145"/>
    </location>
</feature>
<reference evidence="6" key="1">
    <citation type="submission" date="2021-02" db="EMBL/GenBank/DDBJ databases">
        <authorList>
            <person name="Nowell W R."/>
        </authorList>
    </citation>
    <scope>NUCLEOTIDE SEQUENCE</scope>
    <source>
        <strain evidence="6">Ploen Becks lab</strain>
    </source>
</reference>
<dbReference type="InterPro" id="IPR014756">
    <property type="entry name" value="Ig_E-set"/>
</dbReference>
<evidence type="ECO:0000256" key="2">
    <source>
        <dbReference type="ARBA" id="ARBA00006370"/>
    </source>
</evidence>
<keyword evidence="7" id="KW-1185">Reference proteome</keyword>
<evidence type="ECO:0000313" key="7">
    <source>
        <dbReference type="Proteomes" id="UP000663879"/>
    </source>
</evidence>
<feature type="chain" id="PRO_5032827680" description="MD-2-related lipid-recognition domain-containing protein" evidence="4">
    <location>
        <begin position="21"/>
        <end position="149"/>
    </location>
</feature>
<dbReference type="InterPro" id="IPR003172">
    <property type="entry name" value="ML_dom"/>
</dbReference>
<keyword evidence="3" id="KW-0964">Secreted</keyword>
<protein>
    <recommendedName>
        <fullName evidence="5">MD-2-related lipid-recognition domain-containing protein</fullName>
    </recommendedName>
</protein>
<dbReference type="GO" id="GO:0015918">
    <property type="term" value="P:sterol transport"/>
    <property type="evidence" value="ECO:0007669"/>
    <property type="project" value="InterPro"/>
</dbReference>
<sequence>MHKIQIFYLFFLTFLNLSNCQLTFQDCGSKNGLIKSVELDGCTQIPCQIVKGKDVNVRVKFVPTISTVTLKTIFSGVVSGFSMNFKLPQDDGCLLGADCPTEKNTENQIELTVPIKKSVPTIKGLVRMRVLGDRNKNIICVQMPIETTD</sequence>
<gene>
    <name evidence="6" type="ORF">OXX778_LOCUS1843</name>
</gene>
<feature type="signal peptide" evidence="4">
    <location>
        <begin position="1"/>
        <end position="20"/>
    </location>
</feature>
<comment type="subcellular location">
    <subcellularLocation>
        <location evidence="1">Secreted</location>
    </subcellularLocation>
</comment>
<proteinExistence type="inferred from homology"/>
<dbReference type="Gene3D" id="2.60.40.770">
    <property type="match status" value="1"/>
</dbReference>
<dbReference type="GO" id="GO:0032934">
    <property type="term" value="F:sterol binding"/>
    <property type="evidence" value="ECO:0007669"/>
    <property type="project" value="InterPro"/>
</dbReference>
<dbReference type="Pfam" id="PF02221">
    <property type="entry name" value="E1_DerP2_DerF2"/>
    <property type="match status" value="1"/>
</dbReference>
<dbReference type="SUPFAM" id="SSF81296">
    <property type="entry name" value="E set domains"/>
    <property type="match status" value="1"/>
</dbReference>
<comment type="caution">
    <text evidence="6">The sequence shown here is derived from an EMBL/GenBank/DDBJ whole genome shotgun (WGS) entry which is preliminary data.</text>
</comment>
<comment type="similarity">
    <text evidence="2">Belongs to the NPC2 family.</text>
</comment>